<dbReference type="Proteomes" id="UP001206925">
    <property type="component" value="Unassembled WGS sequence"/>
</dbReference>
<organism evidence="2 3">
    <name type="scientific">Ambrosia artemisiifolia</name>
    <name type="common">Common ragweed</name>
    <dbReference type="NCBI Taxonomy" id="4212"/>
    <lineage>
        <taxon>Eukaryota</taxon>
        <taxon>Viridiplantae</taxon>
        <taxon>Streptophyta</taxon>
        <taxon>Embryophyta</taxon>
        <taxon>Tracheophyta</taxon>
        <taxon>Spermatophyta</taxon>
        <taxon>Magnoliopsida</taxon>
        <taxon>eudicotyledons</taxon>
        <taxon>Gunneridae</taxon>
        <taxon>Pentapetalae</taxon>
        <taxon>asterids</taxon>
        <taxon>campanulids</taxon>
        <taxon>Asterales</taxon>
        <taxon>Asteraceae</taxon>
        <taxon>Asteroideae</taxon>
        <taxon>Heliantheae alliance</taxon>
        <taxon>Heliantheae</taxon>
        <taxon>Ambrosia</taxon>
    </lineage>
</organism>
<dbReference type="EMBL" id="JAMZMK010007835">
    <property type="protein sequence ID" value="KAI7743004.1"/>
    <property type="molecule type" value="Genomic_DNA"/>
</dbReference>
<sequence>FGQPQPRYVVHFSSQVHIHWQLRALHWYLVAFKYPSGKILDQNDKLKLLKPVSLQHLDENMLAFLLHTVASFQLSKVKVHKAELCCGGRRWIIYGLGGDSHMRWVMRWRCPPSNFSESEKLHREKSENNALLAGDRLVFDNYLDKMRQLREILWLFPKQMDERFDSEKQRHEGRLNSKLPVASFSS</sequence>
<evidence type="ECO:0000313" key="3">
    <source>
        <dbReference type="Proteomes" id="UP001206925"/>
    </source>
</evidence>
<dbReference type="AlphaFoldDB" id="A0AAD5GJ27"/>
<accession>A0AAD5GJ27</accession>
<evidence type="ECO:0000313" key="2">
    <source>
        <dbReference type="EMBL" id="KAI7743004.1"/>
    </source>
</evidence>
<feature type="non-terminal residue" evidence="2">
    <location>
        <position position="186"/>
    </location>
</feature>
<gene>
    <name evidence="2" type="ORF">M8C21_032669</name>
</gene>
<feature type="region of interest" description="Disordered" evidence="1">
    <location>
        <begin position="167"/>
        <end position="186"/>
    </location>
</feature>
<comment type="caution">
    <text evidence="2">The sequence shown here is derived from an EMBL/GenBank/DDBJ whole genome shotgun (WGS) entry which is preliminary data.</text>
</comment>
<reference evidence="2" key="1">
    <citation type="submission" date="2022-06" db="EMBL/GenBank/DDBJ databases">
        <title>Uncovering the hologenomic basis of an extraordinary plant invasion.</title>
        <authorList>
            <person name="Bieker V.C."/>
            <person name="Martin M.D."/>
            <person name="Gilbert T."/>
            <person name="Hodgins K."/>
            <person name="Battlay P."/>
            <person name="Petersen B."/>
            <person name="Wilson J."/>
        </authorList>
    </citation>
    <scope>NUCLEOTIDE SEQUENCE</scope>
    <source>
        <strain evidence="2">AA19_3_7</strain>
        <tissue evidence="2">Leaf</tissue>
    </source>
</reference>
<name>A0AAD5GJ27_AMBAR</name>
<protein>
    <submittedName>
        <fullName evidence="2">Uncharacterized protein</fullName>
    </submittedName>
</protein>
<keyword evidence="3" id="KW-1185">Reference proteome</keyword>
<proteinExistence type="predicted"/>
<evidence type="ECO:0000256" key="1">
    <source>
        <dbReference type="SAM" id="MobiDB-lite"/>
    </source>
</evidence>